<accession>A0A9D3YSE0</accession>
<name>A0A9D3YSE0_DREPO</name>
<sequence length="116" mass="14008">MIKRESQEERRNNLKKKKGWRKRGVLPRKRLTRRQDVATLTIGKLSYTKTKLMIVKVRLTVCKLQFPSPTTRCTKKTFSVWQVTILTVTRLYWERKKRLSVESSALTRRKETWEQR</sequence>
<feature type="region of interest" description="Disordered" evidence="1">
    <location>
        <begin position="1"/>
        <end position="22"/>
    </location>
</feature>
<organism evidence="2 3">
    <name type="scientific">Dreissena polymorpha</name>
    <name type="common">Zebra mussel</name>
    <name type="synonym">Mytilus polymorpha</name>
    <dbReference type="NCBI Taxonomy" id="45954"/>
    <lineage>
        <taxon>Eukaryota</taxon>
        <taxon>Metazoa</taxon>
        <taxon>Spiralia</taxon>
        <taxon>Lophotrochozoa</taxon>
        <taxon>Mollusca</taxon>
        <taxon>Bivalvia</taxon>
        <taxon>Autobranchia</taxon>
        <taxon>Heteroconchia</taxon>
        <taxon>Euheterodonta</taxon>
        <taxon>Imparidentia</taxon>
        <taxon>Neoheterodontei</taxon>
        <taxon>Myida</taxon>
        <taxon>Dreissenoidea</taxon>
        <taxon>Dreissenidae</taxon>
        <taxon>Dreissena</taxon>
    </lineage>
</organism>
<feature type="compositionally biased region" description="Basic and acidic residues" evidence="1">
    <location>
        <begin position="1"/>
        <end position="12"/>
    </location>
</feature>
<keyword evidence="3" id="KW-1185">Reference proteome</keyword>
<dbReference type="Proteomes" id="UP000828390">
    <property type="component" value="Unassembled WGS sequence"/>
</dbReference>
<dbReference type="EMBL" id="JAIWYP010000015">
    <property type="protein sequence ID" value="KAH3704275.1"/>
    <property type="molecule type" value="Genomic_DNA"/>
</dbReference>
<reference evidence="2" key="2">
    <citation type="submission" date="2020-11" db="EMBL/GenBank/DDBJ databases">
        <authorList>
            <person name="McCartney M.A."/>
            <person name="Auch B."/>
            <person name="Kono T."/>
            <person name="Mallez S."/>
            <person name="Becker A."/>
            <person name="Gohl D.M."/>
            <person name="Silverstein K.A.T."/>
            <person name="Koren S."/>
            <person name="Bechman K.B."/>
            <person name="Herman A."/>
            <person name="Abrahante J.E."/>
            <person name="Garbe J."/>
        </authorList>
    </citation>
    <scope>NUCLEOTIDE SEQUENCE</scope>
    <source>
        <strain evidence="2">Duluth1</strain>
        <tissue evidence="2">Whole animal</tissue>
    </source>
</reference>
<feature type="compositionally biased region" description="Basic residues" evidence="1">
    <location>
        <begin position="13"/>
        <end position="22"/>
    </location>
</feature>
<gene>
    <name evidence="2" type="ORF">DPMN_079331</name>
</gene>
<evidence type="ECO:0000313" key="3">
    <source>
        <dbReference type="Proteomes" id="UP000828390"/>
    </source>
</evidence>
<evidence type="ECO:0000313" key="2">
    <source>
        <dbReference type="EMBL" id="KAH3704275.1"/>
    </source>
</evidence>
<dbReference type="AlphaFoldDB" id="A0A9D3YSE0"/>
<comment type="caution">
    <text evidence="2">The sequence shown here is derived from an EMBL/GenBank/DDBJ whole genome shotgun (WGS) entry which is preliminary data.</text>
</comment>
<evidence type="ECO:0000256" key="1">
    <source>
        <dbReference type="SAM" id="MobiDB-lite"/>
    </source>
</evidence>
<reference evidence="2" key="1">
    <citation type="journal article" date="2019" name="bioRxiv">
        <title>The Genome of the Zebra Mussel, Dreissena polymorpha: A Resource for Invasive Species Research.</title>
        <authorList>
            <person name="McCartney M.A."/>
            <person name="Auch B."/>
            <person name="Kono T."/>
            <person name="Mallez S."/>
            <person name="Zhang Y."/>
            <person name="Obille A."/>
            <person name="Becker A."/>
            <person name="Abrahante J.E."/>
            <person name="Garbe J."/>
            <person name="Badalamenti J.P."/>
            <person name="Herman A."/>
            <person name="Mangelson H."/>
            <person name="Liachko I."/>
            <person name="Sullivan S."/>
            <person name="Sone E.D."/>
            <person name="Koren S."/>
            <person name="Silverstein K.A.T."/>
            <person name="Beckman K.B."/>
            <person name="Gohl D.M."/>
        </authorList>
    </citation>
    <scope>NUCLEOTIDE SEQUENCE</scope>
    <source>
        <strain evidence="2">Duluth1</strain>
        <tissue evidence="2">Whole animal</tissue>
    </source>
</reference>
<proteinExistence type="predicted"/>
<protein>
    <submittedName>
        <fullName evidence="2">Uncharacterized protein</fullName>
    </submittedName>
</protein>